<accession>A0A8S1GV00</accession>
<dbReference type="EMBL" id="CAJGYM010000006">
    <property type="protein sequence ID" value="CAD6187129.1"/>
    <property type="molecule type" value="Genomic_DNA"/>
</dbReference>
<evidence type="ECO:0000313" key="10">
    <source>
        <dbReference type="EMBL" id="CAD6187129.1"/>
    </source>
</evidence>
<evidence type="ECO:0000256" key="1">
    <source>
        <dbReference type="ARBA" id="ARBA00004123"/>
    </source>
</evidence>
<protein>
    <recommendedName>
        <fullName evidence="9">BED-type domain-containing protein</fullName>
    </recommendedName>
</protein>
<reference evidence="10" key="1">
    <citation type="submission" date="2020-10" db="EMBL/GenBank/DDBJ databases">
        <authorList>
            <person name="Kikuchi T."/>
        </authorList>
    </citation>
    <scope>NUCLEOTIDE SEQUENCE</scope>
    <source>
        <strain evidence="10">NKZ352</strain>
    </source>
</reference>
<gene>
    <name evidence="10" type="ORF">CAUJ_LOCUS3048</name>
</gene>
<dbReference type="GO" id="GO:0008270">
    <property type="term" value="F:zinc ion binding"/>
    <property type="evidence" value="ECO:0007669"/>
    <property type="project" value="UniProtKB-KW"/>
</dbReference>
<evidence type="ECO:0000256" key="5">
    <source>
        <dbReference type="ARBA" id="ARBA00023015"/>
    </source>
</evidence>
<organism evidence="10 11">
    <name type="scientific">Caenorhabditis auriculariae</name>
    <dbReference type="NCBI Taxonomy" id="2777116"/>
    <lineage>
        <taxon>Eukaryota</taxon>
        <taxon>Metazoa</taxon>
        <taxon>Ecdysozoa</taxon>
        <taxon>Nematoda</taxon>
        <taxon>Chromadorea</taxon>
        <taxon>Rhabditida</taxon>
        <taxon>Rhabditina</taxon>
        <taxon>Rhabditomorpha</taxon>
        <taxon>Rhabditoidea</taxon>
        <taxon>Rhabditidae</taxon>
        <taxon>Peloderinae</taxon>
        <taxon>Caenorhabditis</taxon>
    </lineage>
</organism>
<evidence type="ECO:0000256" key="8">
    <source>
        <dbReference type="PROSITE-ProRule" id="PRU00027"/>
    </source>
</evidence>
<keyword evidence="2" id="KW-0479">Metal-binding</keyword>
<keyword evidence="5" id="KW-0805">Transcription regulation</keyword>
<proteinExistence type="predicted"/>
<keyword evidence="6" id="KW-0804">Transcription</keyword>
<dbReference type="Proteomes" id="UP000835052">
    <property type="component" value="Unassembled WGS sequence"/>
</dbReference>
<comment type="caution">
    <text evidence="10">The sequence shown here is derived from an EMBL/GenBank/DDBJ whole genome shotgun (WGS) entry which is preliminary data.</text>
</comment>
<evidence type="ECO:0000259" key="9">
    <source>
        <dbReference type="PROSITE" id="PS50808"/>
    </source>
</evidence>
<dbReference type="GO" id="GO:0005634">
    <property type="term" value="C:nucleus"/>
    <property type="evidence" value="ECO:0007669"/>
    <property type="project" value="UniProtKB-SubCell"/>
</dbReference>
<comment type="subcellular location">
    <subcellularLocation>
        <location evidence="1">Nucleus</location>
    </subcellularLocation>
</comment>
<keyword evidence="4" id="KW-0862">Zinc</keyword>
<name>A0A8S1GV00_9PELO</name>
<evidence type="ECO:0000313" key="11">
    <source>
        <dbReference type="Proteomes" id="UP000835052"/>
    </source>
</evidence>
<feature type="domain" description="BED-type" evidence="9">
    <location>
        <begin position="1"/>
        <end position="57"/>
    </location>
</feature>
<keyword evidence="11" id="KW-1185">Reference proteome</keyword>
<dbReference type="GO" id="GO:0003677">
    <property type="term" value="F:DNA binding"/>
    <property type="evidence" value="ECO:0007669"/>
    <property type="project" value="InterPro"/>
</dbReference>
<dbReference type="InterPro" id="IPR052035">
    <property type="entry name" value="ZnF_BED_domain_contain"/>
</dbReference>
<dbReference type="PROSITE" id="PS50808">
    <property type="entry name" value="ZF_BED"/>
    <property type="match status" value="1"/>
</dbReference>
<evidence type="ECO:0000256" key="3">
    <source>
        <dbReference type="ARBA" id="ARBA00022771"/>
    </source>
</evidence>
<dbReference type="InterPro" id="IPR012337">
    <property type="entry name" value="RNaseH-like_sf"/>
</dbReference>
<dbReference type="PANTHER" id="PTHR46481">
    <property type="entry name" value="ZINC FINGER BED DOMAIN-CONTAINING PROTEIN 4"/>
    <property type="match status" value="1"/>
</dbReference>
<evidence type="ECO:0000256" key="7">
    <source>
        <dbReference type="ARBA" id="ARBA00023242"/>
    </source>
</evidence>
<dbReference type="AlphaFoldDB" id="A0A8S1GV00"/>
<keyword evidence="3 8" id="KW-0863">Zinc-finger</keyword>
<keyword evidence="7" id="KW-0539">Nucleus</keyword>
<dbReference type="InterPro" id="IPR003656">
    <property type="entry name" value="Znf_BED"/>
</dbReference>
<dbReference type="PANTHER" id="PTHR46481:SF10">
    <property type="entry name" value="ZINC FINGER BED DOMAIN-CONTAINING PROTEIN 39"/>
    <property type="match status" value="1"/>
</dbReference>
<dbReference type="SUPFAM" id="SSF53098">
    <property type="entry name" value="Ribonuclease H-like"/>
    <property type="match status" value="1"/>
</dbReference>
<evidence type="ECO:0000256" key="4">
    <source>
        <dbReference type="ARBA" id="ARBA00022833"/>
    </source>
</evidence>
<evidence type="ECO:0000256" key="6">
    <source>
        <dbReference type="ARBA" id="ARBA00023163"/>
    </source>
</evidence>
<sequence length="655" mass="75742">MSSMAWSFYLDGPTPCLMECILCKRSGKKKFVKINGRSTSNLISHLRRLHEKDFLTATSNETLKLKERFEPIHYEFRAAPPSVQQETLSSDDETLLKLVTSGSLSLNAFGSNEFNDFLGSVNPCYELPTKLKVIHKAQVFVAHLDLEIRQMVKLSESWSFNVSLWPLKRHKKMIFAVVANFLFPHGETKSIVASVKECESGLNSEELAFHVAMCLEEICHDDEVLKRKLAGTTYCGPPNFNQAFEMLQQNRASCSCNSLNVIVTESVRKVEFVKRLTDRLNHLTTEIYRTKSGRKALSKLKYEGRLRRKPVLYDPKKWNSLYFLYSWIDEIHRTAFEELCQAVAFQPLAVKDWDDVAQIRKALQPFYNKTMEMQSSNCLISQVIPNLSMLQKSLEMLDVSTPLANDFKNELVEQAIMKLATAKNNVIWRMASYLDPRYLFTKKIFDKNGWVTIEEEVTEYIKEYHEELKFNCPEVAKIKEISFADSDSEGDEKFENYGLKRFKASCPVILQNELLKYRSFIVSDRPNRNETQNDAIIRWWVDHRTMFPLLSDAALRLMAHTTSSLMDQKMCRPVSKLYTKLRSTKCGTRTVEYFLRIRAHQMNESNESVSEFEMSFVKDEPGVNAIFPTLAKKFEVQDGLHELGSDVEYEYSDED</sequence>
<evidence type="ECO:0000256" key="2">
    <source>
        <dbReference type="ARBA" id="ARBA00022723"/>
    </source>
</evidence>
<dbReference type="OrthoDB" id="5865631at2759"/>